<dbReference type="AlphaFoldDB" id="A0A6S7ISQ8"/>
<organism evidence="1 2">
    <name type="scientific">Paramuricea clavata</name>
    <name type="common">Red gorgonian</name>
    <name type="synonym">Violescent sea-whip</name>
    <dbReference type="NCBI Taxonomy" id="317549"/>
    <lineage>
        <taxon>Eukaryota</taxon>
        <taxon>Metazoa</taxon>
        <taxon>Cnidaria</taxon>
        <taxon>Anthozoa</taxon>
        <taxon>Octocorallia</taxon>
        <taxon>Malacalcyonacea</taxon>
        <taxon>Plexauridae</taxon>
        <taxon>Paramuricea</taxon>
    </lineage>
</organism>
<keyword evidence="2" id="KW-1185">Reference proteome</keyword>
<name>A0A6S7ISQ8_PARCT</name>
<evidence type="ECO:0000313" key="2">
    <source>
        <dbReference type="Proteomes" id="UP001152795"/>
    </source>
</evidence>
<gene>
    <name evidence="1" type="ORF">PACLA_8A066637</name>
</gene>
<dbReference type="OrthoDB" id="5947310at2759"/>
<protein>
    <submittedName>
        <fullName evidence="1">Uncharacterized protein</fullName>
    </submittedName>
</protein>
<evidence type="ECO:0000313" key="1">
    <source>
        <dbReference type="EMBL" id="CAB4008642.1"/>
    </source>
</evidence>
<comment type="caution">
    <text evidence="1">The sequence shown here is derived from an EMBL/GenBank/DDBJ whole genome shotgun (WGS) entry which is preliminary data.</text>
</comment>
<reference evidence="1" key="1">
    <citation type="submission" date="2020-04" db="EMBL/GenBank/DDBJ databases">
        <authorList>
            <person name="Alioto T."/>
            <person name="Alioto T."/>
            <person name="Gomez Garrido J."/>
        </authorList>
    </citation>
    <scope>NUCLEOTIDE SEQUENCE</scope>
    <source>
        <strain evidence="1">A484AB</strain>
    </source>
</reference>
<dbReference type="EMBL" id="CACRXK020006186">
    <property type="protein sequence ID" value="CAB4008642.1"/>
    <property type="molecule type" value="Genomic_DNA"/>
</dbReference>
<dbReference type="Proteomes" id="UP001152795">
    <property type="component" value="Unassembled WGS sequence"/>
</dbReference>
<sequence>MYVDIMEPWPARLLSLVNQKTSKVDIVKQVDAVDKTLKKYEIMKRRAEESDATATSVLQTVKYALSVIEEEGLSAVSQQHQYQAIYQSLARRYGSLVHDEGDLSKKTKDADEVPHSVAKLLTTRVWMKDATEDKLSVQMEAISNVFESFKDVDPLRHISKELLQEQYVVLVQWATAYFNVAVIDFMDLWPMLWKIKLEEARELCGH</sequence>
<accession>A0A6S7ISQ8</accession>
<proteinExistence type="predicted"/>